<name>A0AAN6RNW9_9PEZI</name>
<proteinExistence type="predicted"/>
<keyword evidence="2" id="KW-1185">Reference proteome</keyword>
<protein>
    <submittedName>
        <fullName evidence="1">Uncharacterized protein</fullName>
    </submittedName>
</protein>
<evidence type="ECO:0000313" key="1">
    <source>
        <dbReference type="EMBL" id="KAK3897018.1"/>
    </source>
</evidence>
<accession>A0AAN6RNW9</accession>
<reference evidence="1" key="2">
    <citation type="submission" date="2023-05" db="EMBL/GenBank/DDBJ databases">
        <authorList>
            <consortium name="Lawrence Berkeley National Laboratory"/>
            <person name="Steindorff A."/>
            <person name="Hensen N."/>
            <person name="Bonometti L."/>
            <person name="Westerberg I."/>
            <person name="Brannstrom I.O."/>
            <person name="Guillou S."/>
            <person name="Cros-Aarteil S."/>
            <person name="Calhoun S."/>
            <person name="Haridas S."/>
            <person name="Kuo A."/>
            <person name="Mondo S."/>
            <person name="Pangilinan J."/>
            <person name="Riley R."/>
            <person name="Labutti K."/>
            <person name="Andreopoulos B."/>
            <person name="Lipzen A."/>
            <person name="Chen C."/>
            <person name="Yanf M."/>
            <person name="Daum C."/>
            <person name="Ng V."/>
            <person name="Clum A."/>
            <person name="Ohm R."/>
            <person name="Martin F."/>
            <person name="Silar P."/>
            <person name="Natvig D."/>
            <person name="Lalanne C."/>
            <person name="Gautier V."/>
            <person name="Ament-Velasquez S.L."/>
            <person name="Kruys A."/>
            <person name="Hutchinson M.I."/>
            <person name="Powell A.J."/>
            <person name="Barry K."/>
            <person name="Miller A.N."/>
            <person name="Grigoriev I.V."/>
            <person name="Debuchy R."/>
            <person name="Gladieux P."/>
            <person name="Thoren M.H."/>
            <person name="Johannesson H."/>
        </authorList>
    </citation>
    <scope>NUCLEOTIDE SEQUENCE</scope>
    <source>
        <strain evidence="1">CBS 103.79</strain>
    </source>
</reference>
<evidence type="ECO:0000313" key="2">
    <source>
        <dbReference type="Proteomes" id="UP001303889"/>
    </source>
</evidence>
<comment type="caution">
    <text evidence="1">The sequence shown here is derived from an EMBL/GenBank/DDBJ whole genome shotgun (WGS) entry which is preliminary data.</text>
</comment>
<feature type="non-terminal residue" evidence="1">
    <location>
        <position position="92"/>
    </location>
</feature>
<dbReference type="EMBL" id="MU856304">
    <property type="protein sequence ID" value="KAK3897018.1"/>
    <property type="molecule type" value="Genomic_DNA"/>
</dbReference>
<sequence>MGKPNFIGTSAYSCASNAPVCCETARVCKGRRRRNNVTNALGDDGEFKNDALLPTHTPSGTDEVIWTSITTEAVRSRSFALRTDFSNSNGGG</sequence>
<organism evidence="1 2">
    <name type="scientific">Staphylotrichum tortipilum</name>
    <dbReference type="NCBI Taxonomy" id="2831512"/>
    <lineage>
        <taxon>Eukaryota</taxon>
        <taxon>Fungi</taxon>
        <taxon>Dikarya</taxon>
        <taxon>Ascomycota</taxon>
        <taxon>Pezizomycotina</taxon>
        <taxon>Sordariomycetes</taxon>
        <taxon>Sordariomycetidae</taxon>
        <taxon>Sordariales</taxon>
        <taxon>Chaetomiaceae</taxon>
        <taxon>Staphylotrichum</taxon>
    </lineage>
</organism>
<gene>
    <name evidence="1" type="ORF">C8A05DRAFT_39433</name>
</gene>
<reference evidence="1" key="1">
    <citation type="journal article" date="2023" name="Mol. Phylogenet. Evol.">
        <title>Genome-scale phylogeny and comparative genomics of the fungal order Sordariales.</title>
        <authorList>
            <person name="Hensen N."/>
            <person name="Bonometti L."/>
            <person name="Westerberg I."/>
            <person name="Brannstrom I.O."/>
            <person name="Guillou S."/>
            <person name="Cros-Aarteil S."/>
            <person name="Calhoun S."/>
            <person name="Haridas S."/>
            <person name="Kuo A."/>
            <person name="Mondo S."/>
            <person name="Pangilinan J."/>
            <person name="Riley R."/>
            <person name="LaButti K."/>
            <person name="Andreopoulos B."/>
            <person name="Lipzen A."/>
            <person name="Chen C."/>
            <person name="Yan M."/>
            <person name="Daum C."/>
            <person name="Ng V."/>
            <person name="Clum A."/>
            <person name="Steindorff A."/>
            <person name="Ohm R.A."/>
            <person name="Martin F."/>
            <person name="Silar P."/>
            <person name="Natvig D.O."/>
            <person name="Lalanne C."/>
            <person name="Gautier V."/>
            <person name="Ament-Velasquez S.L."/>
            <person name="Kruys A."/>
            <person name="Hutchinson M.I."/>
            <person name="Powell A.J."/>
            <person name="Barry K."/>
            <person name="Miller A.N."/>
            <person name="Grigoriev I.V."/>
            <person name="Debuchy R."/>
            <person name="Gladieux P."/>
            <person name="Hiltunen Thoren M."/>
            <person name="Johannesson H."/>
        </authorList>
    </citation>
    <scope>NUCLEOTIDE SEQUENCE</scope>
    <source>
        <strain evidence="1">CBS 103.79</strain>
    </source>
</reference>
<dbReference type="Proteomes" id="UP001303889">
    <property type="component" value="Unassembled WGS sequence"/>
</dbReference>
<dbReference type="AlphaFoldDB" id="A0AAN6RNW9"/>